<accession>A0A316TWP4</accession>
<reference evidence="2 3" key="1">
    <citation type="journal article" date="2018" name="Mol. Biol. Evol.">
        <title>Broad Genomic Sampling Reveals a Smut Pathogenic Ancestry of the Fungal Clade Ustilaginomycotina.</title>
        <authorList>
            <person name="Kijpornyongpan T."/>
            <person name="Mondo S.J."/>
            <person name="Barry K."/>
            <person name="Sandor L."/>
            <person name="Lee J."/>
            <person name="Lipzen A."/>
            <person name="Pangilinan J."/>
            <person name="LaButti K."/>
            <person name="Hainaut M."/>
            <person name="Henrissat B."/>
            <person name="Grigoriev I.V."/>
            <person name="Spatafora J.W."/>
            <person name="Aime M.C."/>
        </authorList>
    </citation>
    <scope>NUCLEOTIDE SEQUENCE [LARGE SCALE GENOMIC DNA]</scope>
    <source>
        <strain evidence="2 3">MCA 4718</strain>
    </source>
</reference>
<feature type="compositionally biased region" description="Polar residues" evidence="1">
    <location>
        <begin position="117"/>
        <end position="135"/>
    </location>
</feature>
<feature type="compositionally biased region" description="Basic residues" evidence="1">
    <location>
        <begin position="148"/>
        <end position="161"/>
    </location>
</feature>
<feature type="region of interest" description="Disordered" evidence="1">
    <location>
        <begin position="103"/>
        <end position="187"/>
    </location>
</feature>
<name>A0A316TWP4_9BASI</name>
<dbReference type="Proteomes" id="UP000245942">
    <property type="component" value="Unassembled WGS sequence"/>
</dbReference>
<dbReference type="EMBL" id="KZ819339">
    <property type="protein sequence ID" value="PWN17892.1"/>
    <property type="molecule type" value="Genomic_DNA"/>
</dbReference>
<protein>
    <submittedName>
        <fullName evidence="2">Uncharacterized protein</fullName>
    </submittedName>
</protein>
<organism evidence="2 3">
    <name type="scientific">Pseudomicrostroma glucosiphilum</name>
    <dbReference type="NCBI Taxonomy" id="1684307"/>
    <lineage>
        <taxon>Eukaryota</taxon>
        <taxon>Fungi</taxon>
        <taxon>Dikarya</taxon>
        <taxon>Basidiomycota</taxon>
        <taxon>Ustilaginomycotina</taxon>
        <taxon>Exobasidiomycetes</taxon>
        <taxon>Microstromatales</taxon>
        <taxon>Microstromatales incertae sedis</taxon>
        <taxon>Pseudomicrostroma</taxon>
    </lineage>
</organism>
<evidence type="ECO:0000313" key="2">
    <source>
        <dbReference type="EMBL" id="PWN17892.1"/>
    </source>
</evidence>
<evidence type="ECO:0000256" key="1">
    <source>
        <dbReference type="SAM" id="MobiDB-lite"/>
    </source>
</evidence>
<evidence type="ECO:0000313" key="3">
    <source>
        <dbReference type="Proteomes" id="UP000245942"/>
    </source>
</evidence>
<feature type="compositionally biased region" description="Basic residues" evidence="1">
    <location>
        <begin position="106"/>
        <end position="115"/>
    </location>
</feature>
<proteinExistence type="predicted"/>
<gene>
    <name evidence="2" type="ORF">BCV69DRAFT_87840</name>
</gene>
<dbReference type="GeneID" id="37017332"/>
<keyword evidence="3" id="KW-1185">Reference proteome</keyword>
<dbReference type="RefSeq" id="XP_025345052.1">
    <property type="nucleotide sequence ID" value="XM_025495598.1"/>
</dbReference>
<dbReference type="AlphaFoldDB" id="A0A316TWP4"/>
<sequence length="187" mass="20432">MRGSVRDALRTPFPRFNRRIQRDEIVGIIGPKACALLSKSFRARIPGWVFRTLVAPPEQVEDVSCPLGDSCCAAVAGQAALGTLREVGALRCTVARCANKRDPAKGRLRPRRKHGWAQSSSKGTVRLSQMSNSNPGKVYLTPEARDKQRSRKTTGHARRLGLRSGTSPAKAEKMRGSFQGPTLQLLA</sequence>